<sequence length="190" mass="22077">MAVAKEIKETIAVTIDEVFKKMNSISWLERQKAMKDEAFKNTEKILYCFNILKEHVADEEGYLAMIQKSTSGSIVRYQKNKVDKPDEDQLLEDRIASYNRSKNDVERIEKALKKIEGKKGYEVIEMRYLQRKKTVENGKQVEEVYTFEEIADILGGQQGYNENLNEKTVRNYKNALVRDMAIFLFGSDAV</sequence>
<name>A0A414A6B3_9FIRM</name>
<protein>
    <submittedName>
        <fullName evidence="2">Uncharacterized protein</fullName>
    </submittedName>
</protein>
<evidence type="ECO:0000313" key="3">
    <source>
        <dbReference type="Proteomes" id="UP000283683"/>
    </source>
</evidence>
<dbReference type="AlphaFoldDB" id="A0A414A6B3"/>
<reference evidence="3 4" key="1">
    <citation type="submission" date="2018-08" db="EMBL/GenBank/DDBJ databases">
        <title>A genome reference for cultivated species of the human gut microbiota.</title>
        <authorList>
            <person name="Zou Y."/>
            <person name="Xue W."/>
            <person name="Luo G."/>
        </authorList>
    </citation>
    <scope>NUCLEOTIDE SEQUENCE [LARGE SCALE GENOMIC DNA]</scope>
    <source>
        <strain evidence="1 3">AF06-19</strain>
        <strain evidence="2 4">AM36-3AA</strain>
    </source>
</reference>
<evidence type="ECO:0000313" key="1">
    <source>
        <dbReference type="EMBL" id="RGW85159.1"/>
    </source>
</evidence>
<evidence type="ECO:0000313" key="4">
    <source>
        <dbReference type="Proteomes" id="UP000286104"/>
    </source>
</evidence>
<dbReference type="Proteomes" id="UP000286104">
    <property type="component" value="Unassembled WGS sequence"/>
</dbReference>
<accession>A0A414A6B3</accession>
<gene>
    <name evidence="2" type="ORF">DW848_02085</name>
    <name evidence="1" type="ORF">DWV45_14635</name>
</gene>
<dbReference type="RefSeq" id="WP_118327296.1">
    <property type="nucleotide sequence ID" value="NZ_JBBNFZ010000039.1"/>
</dbReference>
<proteinExistence type="predicted"/>
<dbReference type="Proteomes" id="UP000283683">
    <property type="component" value="Unassembled WGS sequence"/>
</dbReference>
<dbReference type="EMBL" id="QSAZ01000019">
    <property type="protein sequence ID" value="RGW85159.1"/>
    <property type="molecule type" value="Genomic_DNA"/>
</dbReference>
<dbReference type="EMBL" id="QSHU01000002">
    <property type="protein sequence ID" value="RHC41253.1"/>
    <property type="molecule type" value="Genomic_DNA"/>
</dbReference>
<comment type="caution">
    <text evidence="2">The sequence shown here is derived from an EMBL/GenBank/DDBJ whole genome shotgun (WGS) entry which is preliminary data.</text>
</comment>
<evidence type="ECO:0000313" key="2">
    <source>
        <dbReference type="EMBL" id="RHC41253.1"/>
    </source>
</evidence>
<organism evidence="2 4">
    <name type="scientific">Agathobacter rectalis</name>
    <dbReference type="NCBI Taxonomy" id="39491"/>
    <lineage>
        <taxon>Bacteria</taxon>
        <taxon>Bacillati</taxon>
        <taxon>Bacillota</taxon>
        <taxon>Clostridia</taxon>
        <taxon>Lachnospirales</taxon>
        <taxon>Lachnospiraceae</taxon>
        <taxon>Agathobacter</taxon>
    </lineage>
</organism>